<evidence type="ECO:0000313" key="12">
    <source>
        <dbReference type="Proteomes" id="UP000182373"/>
    </source>
</evidence>
<organism evidence="11 12">
    <name type="scientific">Granulibacter bethesdensis</name>
    <dbReference type="NCBI Taxonomy" id="364410"/>
    <lineage>
        <taxon>Bacteria</taxon>
        <taxon>Pseudomonadati</taxon>
        <taxon>Pseudomonadota</taxon>
        <taxon>Alphaproteobacteria</taxon>
        <taxon>Acetobacterales</taxon>
        <taxon>Acetobacteraceae</taxon>
        <taxon>Granulibacter</taxon>
    </lineage>
</organism>
<dbReference type="InterPro" id="IPR005273">
    <property type="entry name" value="Ura-DNA_glyco_family4"/>
</dbReference>
<name>A0AAC9P993_9PROT</name>
<proteinExistence type="inferred from homology"/>
<dbReference type="PANTHER" id="PTHR33693:SF9">
    <property type="entry name" value="TYPE-4 URACIL-DNA GLYCOSYLASE"/>
    <property type="match status" value="1"/>
</dbReference>
<keyword evidence="3" id="KW-0004">4Fe-4S</keyword>
<evidence type="ECO:0000256" key="6">
    <source>
        <dbReference type="ARBA" id="ARBA00022801"/>
    </source>
</evidence>
<evidence type="ECO:0000313" key="11">
    <source>
        <dbReference type="EMBL" id="APH54814.1"/>
    </source>
</evidence>
<keyword evidence="4" id="KW-0479">Metal-binding</keyword>
<evidence type="ECO:0000256" key="9">
    <source>
        <dbReference type="ARBA" id="ARBA00023204"/>
    </source>
</evidence>
<dbReference type="InterPro" id="IPR025404">
    <property type="entry name" value="DUF4130"/>
</dbReference>
<dbReference type="InterPro" id="IPR036895">
    <property type="entry name" value="Uracil-DNA_glycosylase-like_sf"/>
</dbReference>
<dbReference type="GO" id="GO:0046872">
    <property type="term" value="F:metal ion binding"/>
    <property type="evidence" value="ECO:0007669"/>
    <property type="project" value="UniProtKB-KW"/>
</dbReference>
<reference evidence="12" key="1">
    <citation type="submission" date="2016-11" db="EMBL/GenBank/DDBJ databases">
        <title>Comparative genomic and phenotypic analysis of Granulibacter bethesdensis clinical isolates from patients with chronic granulomatous disease.</title>
        <authorList>
            <person name="Zarember K.A."/>
            <person name="Porcella S.F."/>
            <person name="Chu J."/>
            <person name="Ding L."/>
            <person name="Dahlstrom E."/>
            <person name="Barbian K."/>
            <person name="Martens C."/>
            <person name="Sykora L."/>
            <person name="Kramer S."/>
            <person name="Pettinato A.M."/>
            <person name="Hong H."/>
            <person name="Wald G."/>
            <person name="Berg L.J."/>
            <person name="Rogge L.S."/>
            <person name="Greenberg D.E."/>
            <person name="Falcone E.L."/>
            <person name="Neves J.F."/>
            <person name="Simoes M.J."/>
            <person name="Casal M."/>
            <person name="Rodriguez-Lopez F.C."/>
            <person name="Zelazny A."/>
            <person name="Gallin J.I."/>
            <person name="Holland S.M."/>
        </authorList>
    </citation>
    <scope>NUCLEOTIDE SEQUENCE [LARGE SCALE GENOMIC DNA]</scope>
    <source>
        <strain evidence="12">NIH9.1</strain>
    </source>
</reference>
<sequence>MTYTVRLPDTACFAAWRQAAQLAISHDIPPEDIDWSGAETLFGTTPLPEEKGPRRIAVPAAFLSLAETVIWHRGKDRGGLLYQALWRLSRGDLAALSPGDGLGRTLTLMASAVRRDIHKMHAFVRFREIAGENTRRRFVAWFEPEHHTLEPASPFFAQRFADMDWMIATPDLSAHFTEGVLQFGSGMPRPDLPEDASAALWDTYFANIFNPARIKLSAMRSEMPKKYWRNLPETRLIPDMLADAEARVQRMHEAGTTAPRPGAAAISARYRASMPVATEAPPETLDEAMQAARQCRRCSLCEAATQTVWGEGQADASLMIVGEQPGDREDLEGRPFVGPAGQMLRDLMDKVGMAEEEVWLTNAVKHFKFLSRGKHRLHQSPDRKEIEACRWWLDLELSLVRPRLTLALGASAAFALTGNRAAMTRRRGMVERGLHGGPVLISWHPSFILRLPNPRESEKARLELEQDLRTAWQMREGEGIAPSAGQLL</sequence>
<gene>
    <name evidence="11" type="ORF">GbCGDNIH9_1530</name>
</gene>
<accession>A0AAC9P993</accession>
<keyword evidence="5" id="KW-0227">DNA damage</keyword>
<dbReference type="CDD" id="cd10030">
    <property type="entry name" value="UDG-F4_TTUDGA_SPO1dp_like"/>
    <property type="match status" value="1"/>
</dbReference>
<dbReference type="SMART" id="SM00987">
    <property type="entry name" value="UreE_C"/>
    <property type="match status" value="1"/>
</dbReference>
<dbReference type="GO" id="GO:0006281">
    <property type="term" value="P:DNA repair"/>
    <property type="evidence" value="ECO:0007669"/>
    <property type="project" value="UniProtKB-KW"/>
</dbReference>
<dbReference type="RefSeq" id="WP_072572767.1">
    <property type="nucleotide sequence ID" value="NZ_CP018191.1"/>
</dbReference>
<evidence type="ECO:0000256" key="8">
    <source>
        <dbReference type="ARBA" id="ARBA00023014"/>
    </source>
</evidence>
<protein>
    <recommendedName>
        <fullName evidence="2">Type-4 uracil-DNA glycosylase</fullName>
    </recommendedName>
</protein>
<comment type="similarity">
    <text evidence="1">Belongs to the uracil-DNA glycosylase (UDG) superfamily. Type 4 (UDGa) family.</text>
</comment>
<dbReference type="SUPFAM" id="SSF52141">
    <property type="entry name" value="Uracil-DNA glycosylase-like"/>
    <property type="match status" value="1"/>
</dbReference>
<dbReference type="EMBL" id="CP018191">
    <property type="protein sequence ID" value="APH54814.1"/>
    <property type="molecule type" value="Genomic_DNA"/>
</dbReference>
<dbReference type="GO" id="GO:0097506">
    <property type="term" value="F:deaminated base DNA N-glycosylase activity"/>
    <property type="evidence" value="ECO:0007669"/>
    <property type="project" value="UniProtKB-ARBA"/>
</dbReference>
<dbReference type="GO" id="GO:0051539">
    <property type="term" value="F:4 iron, 4 sulfur cluster binding"/>
    <property type="evidence" value="ECO:0007669"/>
    <property type="project" value="UniProtKB-KW"/>
</dbReference>
<dbReference type="SMART" id="SM00986">
    <property type="entry name" value="UDG"/>
    <property type="match status" value="1"/>
</dbReference>
<dbReference type="AlphaFoldDB" id="A0AAC9P993"/>
<keyword evidence="6" id="KW-0378">Hydrolase</keyword>
<dbReference type="Gene3D" id="3.40.470.10">
    <property type="entry name" value="Uracil-DNA glycosylase-like domain"/>
    <property type="match status" value="1"/>
</dbReference>
<dbReference type="InterPro" id="IPR051536">
    <property type="entry name" value="UDG_Type-4/5"/>
</dbReference>
<dbReference type="Pfam" id="PF03167">
    <property type="entry name" value="UDG"/>
    <property type="match status" value="1"/>
</dbReference>
<keyword evidence="9" id="KW-0234">DNA repair</keyword>
<dbReference type="InterPro" id="IPR005122">
    <property type="entry name" value="Uracil-DNA_glycosylase-like"/>
</dbReference>
<dbReference type="NCBIfam" id="TIGR03915">
    <property type="entry name" value="SAM_7_link_chp"/>
    <property type="match status" value="1"/>
</dbReference>
<evidence type="ECO:0000256" key="4">
    <source>
        <dbReference type="ARBA" id="ARBA00022723"/>
    </source>
</evidence>
<dbReference type="NCBIfam" id="TIGR03914">
    <property type="entry name" value="UDG_fam_dom"/>
    <property type="match status" value="1"/>
</dbReference>
<keyword evidence="8" id="KW-0411">Iron-sulfur</keyword>
<keyword evidence="7" id="KW-0408">Iron</keyword>
<evidence type="ECO:0000259" key="10">
    <source>
        <dbReference type="SMART" id="SM00986"/>
    </source>
</evidence>
<evidence type="ECO:0000256" key="5">
    <source>
        <dbReference type="ARBA" id="ARBA00022763"/>
    </source>
</evidence>
<feature type="domain" description="Uracil-DNA glycosylase-like" evidence="10">
    <location>
        <begin position="309"/>
        <end position="469"/>
    </location>
</feature>
<evidence type="ECO:0000256" key="1">
    <source>
        <dbReference type="ARBA" id="ARBA00006521"/>
    </source>
</evidence>
<dbReference type="Pfam" id="PF13566">
    <property type="entry name" value="DUF4130"/>
    <property type="match status" value="1"/>
</dbReference>
<evidence type="ECO:0000256" key="2">
    <source>
        <dbReference type="ARBA" id="ARBA00019403"/>
    </source>
</evidence>
<dbReference type="Proteomes" id="UP000182373">
    <property type="component" value="Chromosome"/>
</dbReference>
<dbReference type="InterPro" id="IPR023875">
    <property type="entry name" value="DNA_repair_put"/>
</dbReference>
<evidence type="ECO:0000256" key="3">
    <source>
        <dbReference type="ARBA" id="ARBA00022485"/>
    </source>
</evidence>
<dbReference type="PANTHER" id="PTHR33693">
    <property type="entry name" value="TYPE-5 URACIL-DNA GLYCOSYLASE"/>
    <property type="match status" value="1"/>
</dbReference>
<evidence type="ECO:0000256" key="7">
    <source>
        <dbReference type="ARBA" id="ARBA00023004"/>
    </source>
</evidence>